<accession>M5SLZ1</accession>
<dbReference type="AlphaFoldDB" id="M5SLZ1"/>
<organism evidence="1 2">
    <name type="scientific">Rhodopirellula europaea SH398</name>
    <dbReference type="NCBI Taxonomy" id="1263868"/>
    <lineage>
        <taxon>Bacteria</taxon>
        <taxon>Pseudomonadati</taxon>
        <taxon>Planctomycetota</taxon>
        <taxon>Planctomycetia</taxon>
        <taxon>Pirellulales</taxon>
        <taxon>Pirellulaceae</taxon>
        <taxon>Rhodopirellula</taxon>
    </lineage>
</organism>
<sequence>MHWETEICLEGRESASHWADGATRITTKPDFAYTRKSVESSWPGICPQSAFCTLCYAHARYT</sequence>
<gene>
    <name evidence="1" type="ORF">RESH_00681</name>
</gene>
<name>M5SLZ1_9BACT</name>
<protein>
    <submittedName>
        <fullName evidence="1">Uncharacterized protein</fullName>
    </submittedName>
</protein>
<dbReference type="EMBL" id="ANOF01000020">
    <property type="protein sequence ID" value="EMI28772.1"/>
    <property type="molecule type" value="Genomic_DNA"/>
</dbReference>
<evidence type="ECO:0000313" key="1">
    <source>
        <dbReference type="EMBL" id="EMI28772.1"/>
    </source>
</evidence>
<evidence type="ECO:0000313" key="2">
    <source>
        <dbReference type="Proteomes" id="UP000011996"/>
    </source>
</evidence>
<dbReference type="STRING" id="1263868.RESH_00681"/>
<dbReference type="PATRIC" id="fig|1263868.3.peg.743"/>
<proteinExistence type="predicted"/>
<dbReference type="Proteomes" id="UP000011996">
    <property type="component" value="Unassembled WGS sequence"/>
</dbReference>
<reference evidence="1 2" key="1">
    <citation type="journal article" date="2013" name="Mar. Genomics">
        <title>Expression of sulfatases in Rhodopirellula baltica and the diversity of sulfatases in the genus Rhodopirellula.</title>
        <authorList>
            <person name="Wegner C.E."/>
            <person name="Richter-Heitmann T."/>
            <person name="Klindworth A."/>
            <person name="Klockow C."/>
            <person name="Richter M."/>
            <person name="Achstetter T."/>
            <person name="Glockner F.O."/>
            <person name="Harder J."/>
        </authorList>
    </citation>
    <scope>NUCLEOTIDE SEQUENCE [LARGE SCALE GENOMIC DNA]</scope>
    <source>
        <strain evidence="1 2">SH398</strain>
    </source>
</reference>
<comment type="caution">
    <text evidence="1">The sequence shown here is derived from an EMBL/GenBank/DDBJ whole genome shotgun (WGS) entry which is preliminary data.</text>
</comment>